<keyword evidence="2" id="KW-1133">Transmembrane helix</keyword>
<dbReference type="EMBL" id="CP014160">
    <property type="protein sequence ID" value="AMB93495.1"/>
    <property type="molecule type" value="Genomic_DNA"/>
</dbReference>
<keyword evidence="3" id="KW-0132">Cell division</keyword>
<organism evidence="3 4">
    <name type="scientific">Aerococcus sanguinicola</name>
    <dbReference type="NCBI Taxonomy" id="119206"/>
    <lineage>
        <taxon>Bacteria</taxon>
        <taxon>Bacillati</taxon>
        <taxon>Bacillota</taxon>
        <taxon>Bacilli</taxon>
        <taxon>Lactobacillales</taxon>
        <taxon>Aerococcaceae</taxon>
        <taxon>Aerococcus</taxon>
    </lineage>
</organism>
<evidence type="ECO:0000313" key="3">
    <source>
        <dbReference type="EMBL" id="AMB93495.1"/>
    </source>
</evidence>
<keyword evidence="4" id="KW-1185">Reference proteome</keyword>
<dbReference type="Proteomes" id="UP000069912">
    <property type="component" value="Chromosome"/>
</dbReference>
<proteinExistence type="inferred from homology"/>
<keyword evidence="3" id="KW-0131">Cell cycle</keyword>
<keyword evidence="2" id="KW-0812">Transmembrane</keyword>
<feature type="transmembrane region" description="Helical" evidence="2">
    <location>
        <begin position="21"/>
        <end position="38"/>
    </location>
</feature>
<evidence type="ECO:0000313" key="4">
    <source>
        <dbReference type="Proteomes" id="UP000069912"/>
    </source>
</evidence>
<comment type="similarity">
    <text evidence="1">Belongs to the YggT family.</text>
</comment>
<reference evidence="4" key="2">
    <citation type="submission" date="2016-01" db="EMBL/GenBank/DDBJ databases">
        <title>Six Aerococcus type strain genome sequencing and assembly using PacBio and Illumina Hiseq.</title>
        <authorList>
            <person name="Carkaci D."/>
            <person name="Dargis R."/>
            <person name="Nielsen X.C."/>
            <person name="Skovgaard O."/>
            <person name="Fuursted K."/>
            <person name="Christensen J.J."/>
        </authorList>
    </citation>
    <scope>NUCLEOTIDE SEQUENCE [LARGE SCALE GENOMIC DNA]</scope>
    <source>
        <strain evidence="4">CCUG43001</strain>
    </source>
</reference>
<protein>
    <submittedName>
        <fullName evidence="3">Cell division protein</fullName>
    </submittedName>
</protein>
<name>A0A0X8FAB3_9LACT</name>
<dbReference type="AlphaFoldDB" id="A0A0X8FAB3"/>
<reference evidence="3 4" key="1">
    <citation type="journal article" date="2016" name="Genome Announc.">
        <title>Complete Genome Sequences of Aerococcus christensenii CCUG 28831T, Aerococcus sanguinicola CCUG 43001T, Aerococcus urinae CCUG 36881T, Aerococcus urinaeequi CCUG 28094T, Aerococcus urinaehominis CCUG 42038 BT, and Aerococcus viridans CCUG 4311T.</title>
        <authorList>
            <person name="Carkaci D."/>
            <person name="Dargis R."/>
            <person name="Nielsen X.C."/>
            <person name="Skovgaard O."/>
            <person name="Fuursted K."/>
            <person name="Christensen J.J."/>
        </authorList>
    </citation>
    <scope>NUCLEOTIDE SEQUENCE [LARGE SCALE GENOMIC DNA]</scope>
    <source>
        <strain evidence="3 4">CCUG43001</strain>
    </source>
</reference>
<feature type="transmembrane region" description="Helical" evidence="2">
    <location>
        <begin position="58"/>
        <end position="82"/>
    </location>
</feature>
<evidence type="ECO:0000256" key="1">
    <source>
        <dbReference type="ARBA" id="ARBA00010894"/>
    </source>
</evidence>
<dbReference type="PANTHER" id="PTHR33219">
    <property type="entry name" value="YLMG HOMOLOG PROTEIN 2, CHLOROPLASTIC"/>
    <property type="match status" value="1"/>
</dbReference>
<dbReference type="KEGG" id="asan:AWM72_01415"/>
<keyword evidence="2" id="KW-0472">Membrane</keyword>
<dbReference type="InterPro" id="IPR003425">
    <property type="entry name" value="CCB3/YggT"/>
</dbReference>
<gene>
    <name evidence="3" type="ORF">AWM72_01415</name>
</gene>
<dbReference type="Pfam" id="PF02325">
    <property type="entry name" value="CCB3_YggT"/>
    <property type="match status" value="1"/>
</dbReference>
<evidence type="ECO:0000256" key="2">
    <source>
        <dbReference type="SAM" id="Phobius"/>
    </source>
</evidence>
<dbReference type="PANTHER" id="PTHR33219:SF14">
    <property type="entry name" value="PROTEIN COFACTOR ASSEMBLY OF COMPLEX C SUBUNIT B CCB3, CHLOROPLASTIC-RELATED"/>
    <property type="match status" value="1"/>
</dbReference>
<dbReference type="GO" id="GO:0051301">
    <property type="term" value="P:cell division"/>
    <property type="evidence" value="ECO:0007669"/>
    <property type="project" value="UniProtKB-KW"/>
</dbReference>
<accession>A0A0X8FAB3</accession>
<dbReference type="GO" id="GO:0016020">
    <property type="term" value="C:membrane"/>
    <property type="evidence" value="ECO:0007669"/>
    <property type="project" value="InterPro"/>
</dbReference>
<sequence length="93" mass="10588">MTLSRRNKTSMTNIIWLLQELIQLYSFVLIIYALLSWFPGARDSKLGQLINNLAEPYISFFDSFIPSLGGISFNVVIGLLVLQLAQRGLTIFY</sequence>